<evidence type="ECO:0000259" key="1">
    <source>
        <dbReference type="PROSITE" id="PS50097"/>
    </source>
</evidence>
<keyword evidence="3" id="KW-1185">Reference proteome</keyword>
<comment type="caution">
    <text evidence="2">The sequence shown here is derived from an EMBL/GenBank/DDBJ whole genome shotgun (WGS) entry which is preliminary data.</text>
</comment>
<protein>
    <recommendedName>
        <fullName evidence="1">BTB domain-containing protein</fullName>
    </recommendedName>
</protein>
<sequence length="173" mass="19261">MPLNDSMALEEETSIINLEDSTQISQKPCAKFPFNNPDKADAVVQTSDNIQFHVYEVILSFVSSYFEDLFNSTPKQGQKLGRHDPEDVENASFITTRKPVHRITEDSEVFDSVLRSIYPGLTPPTLTKIEKVLPLIEAMVKHRMEHTAPFEAVTASLLGLAHPKAGHASPDTI</sequence>
<dbReference type="SUPFAM" id="SSF54695">
    <property type="entry name" value="POZ domain"/>
    <property type="match status" value="1"/>
</dbReference>
<dbReference type="Pfam" id="PF00651">
    <property type="entry name" value="BTB"/>
    <property type="match status" value="1"/>
</dbReference>
<dbReference type="Proteomes" id="UP001465976">
    <property type="component" value="Unassembled WGS sequence"/>
</dbReference>
<dbReference type="PROSITE" id="PS50097">
    <property type="entry name" value="BTB"/>
    <property type="match status" value="1"/>
</dbReference>
<reference evidence="2 3" key="1">
    <citation type="submission" date="2024-02" db="EMBL/GenBank/DDBJ databases">
        <title>A draft genome for the cacao thread blight pathogen Marasmius crinis-equi.</title>
        <authorList>
            <person name="Cohen S.P."/>
            <person name="Baruah I.K."/>
            <person name="Amoako-Attah I."/>
            <person name="Bukari Y."/>
            <person name="Meinhardt L.W."/>
            <person name="Bailey B.A."/>
        </authorList>
    </citation>
    <scope>NUCLEOTIDE SEQUENCE [LARGE SCALE GENOMIC DNA]</scope>
    <source>
        <strain evidence="2 3">GH-76</strain>
    </source>
</reference>
<accession>A0ABR3EIH9</accession>
<gene>
    <name evidence="2" type="ORF">V5O48_019415</name>
</gene>
<dbReference type="Gene3D" id="3.30.710.10">
    <property type="entry name" value="Potassium Channel Kv1.1, Chain A"/>
    <property type="match status" value="1"/>
</dbReference>
<feature type="non-terminal residue" evidence="2">
    <location>
        <position position="173"/>
    </location>
</feature>
<proteinExistence type="predicted"/>
<organism evidence="2 3">
    <name type="scientific">Marasmius crinis-equi</name>
    <dbReference type="NCBI Taxonomy" id="585013"/>
    <lineage>
        <taxon>Eukaryota</taxon>
        <taxon>Fungi</taxon>
        <taxon>Dikarya</taxon>
        <taxon>Basidiomycota</taxon>
        <taxon>Agaricomycotina</taxon>
        <taxon>Agaricomycetes</taxon>
        <taxon>Agaricomycetidae</taxon>
        <taxon>Agaricales</taxon>
        <taxon>Marasmiineae</taxon>
        <taxon>Marasmiaceae</taxon>
        <taxon>Marasmius</taxon>
    </lineage>
</organism>
<evidence type="ECO:0000313" key="3">
    <source>
        <dbReference type="Proteomes" id="UP001465976"/>
    </source>
</evidence>
<evidence type="ECO:0000313" key="2">
    <source>
        <dbReference type="EMBL" id="KAL0562668.1"/>
    </source>
</evidence>
<name>A0ABR3EIH9_9AGAR</name>
<dbReference type="EMBL" id="JBAHYK010004837">
    <property type="protein sequence ID" value="KAL0562668.1"/>
    <property type="molecule type" value="Genomic_DNA"/>
</dbReference>
<dbReference type="InterPro" id="IPR000210">
    <property type="entry name" value="BTB/POZ_dom"/>
</dbReference>
<dbReference type="InterPro" id="IPR011333">
    <property type="entry name" value="SKP1/BTB/POZ_sf"/>
</dbReference>
<feature type="domain" description="BTB" evidence="1">
    <location>
        <begin position="40"/>
        <end position="120"/>
    </location>
</feature>